<feature type="signal peptide" evidence="1">
    <location>
        <begin position="1"/>
        <end position="21"/>
    </location>
</feature>
<dbReference type="RefSeq" id="WP_142564565.1">
    <property type="nucleotide sequence ID" value="NZ_JAJPEJ010000011.1"/>
</dbReference>
<dbReference type="Proteomes" id="UP000319979">
    <property type="component" value="Unassembled WGS sequence"/>
</dbReference>
<dbReference type="Pfam" id="PF13531">
    <property type="entry name" value="SBP_bac_11"/>
    <property type="match status" value="1"/>
</dbReference>
<reference evidence="2 3" key="1">
    <citation type="submission" date="2019-07" db="EMBL/GenBank/DDBJ databases">
        <title>Phenotypic and genotypic antimicrobial resistance traits of Vibrio cholerae non-O1/non-O139 isolated from a large Austrian lake frequently associated with cases of infection.</title>
        <authorList>
            <person name="Lepuschitz S."/>
            <person name="Baron S."/>
            <person name="Larvor E."/>
            <person name="Granier S."/>
            <person name="Pretzer C."/>
            <person name="Mach R.L."/>
            <person name="Farnleitner A.H."/>
            <person name="Ruppitsch W."/>
            <person name="Pleininger S."/>
            <person name="Indra A."/>
            <person name="Kirschner A.K.T."/>
        </authorList>
    </citation>
    <scope>NUCLEOTIDE SEQUENCE [LARGE SCALE GENOMIC DNA]</scope>
    <source>
        <strain evidence="2 3">A12JL36W90</strain>
    </source>
</reference>
<proteinExistence type="predicted"/>
<evidence type="ECO:0000256" key="1">
    <source>
        <dbReference type="SAM" id="SignalP"/>
    </source>
</evidence>
<dbReference type="EMBL" id="VIOS01000132">
    <property type="protein sequence ID" value="TQP08776.1"/>
    <property type="molecule type" value="Genomic_DNA"/>
</dbReference>
<accession>A0A544BR56</accession>
<name>A0A544BR56_VIBCL</name>
<comment type="caution">
    <text evidence="2">The sequence shown here is derived from an EMBL/GenBank/DDBJ whole genome shotgun (WGS) entry which is preliminary data.</text>
</comment>
<evidence type="ECO:0000313" key="2">
    <source>
        <dbReference type="EMBL" id="TQP08776.1"/>
    </source>
</evidence>
<dbReference type="AlphaFoldDB" id="A0A544BR56"/>
<sequence length="266" mass="29360">MKCHSVMTHWLLLVASTSAFAAPQSSSNQIHQPKDGVINVYGPGGPDTALRHAAQAFTQQSGVKVNIIAGPESKWSQEAQKNADLLFGSSEQSMSAFAETYPFITHQDVEPIYLRRAVIAVVKGNPKGIRGIQDLLDNPSRIVVTEGLGVYNTSGTGVWEDIAGRTGSLTDVQNFRSKIIAYAKGSGASFQAFQQQQADAWITWIHWPLNHTDKVDYVEIEPERRIYRDLNLAKAQGADSQTQDFIDFITSDAGAEYFLRDGWTRQ</sequence>
<evidence type="ECO:0000313" key="3">
    <source>
        <dbReference type="Proteomes" id="UP000319979"/>
    </source>
</evidence>
<feature type="chain" id="PRO_5022113328" evidence="1">
    <location>
        <begin position="22"/>
        <end position="266"/>
    </location>
</feature>
<keyword evidence="1" id="KW-0732">Signal</keyword>
<dbReference type="Gene3D" id="3.40.190.10">
    <property type="entry name" value="Periplasmic binding protein-like II"/>
    <property type="match status" value="2"/>
</dbReference>
<organism evidence="2 3">
    <name type="scientific">Vibrio cholerae</name>
    <dbReference type="NCBI Taxonomy" id="666"/>
    <lineage>
        <taxon>Bacteria</taxon>
        <taxon>Pseudomonadati</taxon>
        <taxon>Pseudomonadota</taxon>
        <taxon>Gammaproteobacteria</taxon>
        <taxon>Vibrionales</taxon>
        <taxon>Vibrionaceae</taxon>
        <taxon>Vibrio</taxon>
    </lineage>
</organism>
<dbReference type="SUPFAM" id="SSF53850">
    <property type="entry name" value="Periplasmic binding protein-like II"/>
    <property type="match status" value="1"/>
</dbReference>
<gene>
    <name evidence="2" type="ORF">FLM02_18310</name>
</gene>
<protein>
    <submittedName>
        <fullName evidence="2">Accessory colonization factor</fullName>
    </submittedName>
</protein>
<dbReference type="CDD" id="cd13519">
    <property type="entry name" value="PBP2_PEB3_AcfC"/>
    <property type="match status" value="1"/>
</dbReference>